<dbReference type="STRING" id="576131.SAMN05444486_1011172"/>
<dbReference type="Proteomes" id="UP000199026">
    <property type="component" value="Unassembled WGS sequence"/>
</dbReference>
<organism evidence="1 2">
    <name type="scientific">Lentibacter algarum</name>
    <dbReference type="NCBI Taxonomy" id="576131"/>
    <lineage>
        <taxon>Bacteria</taxon>
        <taxon>Pseudomonadati</taxon>
        <taxon>Pseudomonadota</taxon>
        <taxon>Alphaproteobacteria</taxon>
        <taxon>Rhodobacterales</taxon>
        <taxon>Roseobacteraceae</taxon>
        <taxon>Lentibacter</taxon>
    </lineage>
</organism>
<proteinExistence type="predicted"/>
<protein>
    <submittedName>
        <fullName evidence="1">Uncharacterized protein</fullName>
    </submittedName>
</protein>
<evidence type="ECO:0000313" key="1">
    <source>
        <dbReference type="EMBL" id="SDY29100.1"/>
    </source>
</evidence>
<reference evidence="1 2" key="1">
    <citation type="submission" date="2016-10" db="EMBL/GenBank/DDBJ databases">
        <authorList>
            <person name="de Groot N.N."/>
        </authorList>
    </citation>
    <scope>NUCLEOTIDE SEQUENCE [LARGE SCALE GENOMIC DNA]</scope>
    <source>
        <strain evidence="1 2">DSM 24677</strain>
    </source>
</reference>
<keyword evidence="2" id="KW-1185">Reference proteome</keyword>
<gene>
    <name evidence="1" type="ORF">SAMN05444486_1011172</name>
</gene>
<dbReference type="EMBL" id="FNPR01000001">
    <property type="protein sequence ID" value="SDY29100.1"/>
    <property type="molecule type" value="Genomic_DNA"/>
</dbReference>
<dbReference type="AlphaFoldDB" id="A0A1H3IN20"/>
<accession>A0A1H3IN20</accession>
<name>A0A1H3IN20_9RHOB</name>
<evidence type="ECO:0000313" key="2">
    <source>
        <dbReference type="Proteomes" id="UP000199026"/>
    </source>
</evidence>
<sequence length="31" mass="3122">MKKQDKLLRITGGVAAGIPGARGLETAGLQA</sequence>